<feature type="compositionally biased region" description="Basic and acidic residues" evidence="6">
    <location>
        <begin position="202"/>
        <end position="226"/>
    </location>
</feature>
<dbReference type="InterPro" id="IPR029071">
    <property type="entry name" value="Ubiquitin-like_domsf"/>
</dbReference>
<evidence type="ECO:0000259" key="8">
    <source>
        <dbReference type="PROSITE" id="PS50033"/>
    </source>
</evidence>
<evidence type="ECO:0000256" key="7">
    <source>
        <dbReference type="SAM" id="Phobius"/>
    </source>
</evidence>
<feature type="compositionally biased region" description="Low complexity" evidence="6">
    <location>
        <begin position="113"/>
        <end position="138"/>
    </location>
</feature>
<feature type="compositionally biased region" description="Basic and acidic residues" evidence="6">
    <location>
        <begin position="460"/>
        <end position="474"/>
    </location>
</feature>
<gene>
    <name evidence="9" type="ORF">CTHT_0013080</name>
</gene>
<dbReference type="SUPFAM" id="SSF52833">
    <property type="entry name" value="Thioredoxin-like"/>
    <property type="match status" value="1"/>
</dbReference>
<feature type="transmembrane region" description="Helical" evidence="7">
    <location>
        <begin position="421"/>
        <end position="444"/>
    </location>
</feature>
<dbReference type="PANTHER" id="PTHR46424:SF1">
    <property type="entry name" value="UBX DOMAIN-CONTAINING PROTEIN 4"/>
    <property type="match status" value="1"/>
</dbReference>
<comment type="subcellular location">
    <subcellularLocation>
        <location evidence="1">Endoplasmic reticulum membrane</location>
        <topology evidence="1">Peripheral membrane protein</topology>
    </subcellularLocation>
</comment>
<dbReference type="Pfam" id="PF23187">
    <property type="entry name" value="UBX7_N"/>
    <property type="match status" value="1"/>
</dbReference>
<feature type="compositionally biased region" description="Basic and acidic residues" evidence="6">
    <location>
        <begin position="240"/>
        <end position="253"/>
    </location>
</feature>
<evidence type="ECO:0000313" key="10">
    <source>
        <dbReference type="Proteomes" id="UP000008066"/>
    </source>
</evidence>
<dbReference type="GO" id="GO:0006986">
    <property type="term" value="P:response to unfolded protein"/>
    <property type="evidence" value="ECO:0007669"/>
    <property type="project" value="UniProtKB-KW"/>
</dbReference>
<comment type="function">
    <text evidence="5">Involved in endoplasmic reticulum-associated protein degradation (ERAD). Acts as a platform to recruit both UBQLN1 and VCP to the ER during ERAD.</text>
</comment>
<comment type="subunit">
    <text evidence="3">Directly interacts with VCP. Interacts with UBQLN1. Forms a complex with VCP and UBQLN1.</text>
</comment>
<reference evidence="9 10" key="1">
    <citation type="journal article" date="2011" name="Cell">
        <title>Insight into structure and assembly of the nuclear pore complex by utilizing the genome of a eukaryotic thermophile.</title>
        <authorList>
            <person name="Amlacher S."/>
            <person name="Sarges P."/>
            <person name="Flemming D."/>
            <person name="van Noort V."/>
            <person name="Kunze R."/>
            <person name="Devos D.P."/>
            <person name="Arumugam M."/>
            <person name="Bork P."/>
            <person name="Hurt E."/>
        </authorList>
    </citation>
    <scope>NUCLEOTIDE SEQUENCE [LARGE SCALE GENOMIC DNA]</scope>
    <source>
        <strain evidence="10">DSM 1495 / CBS 144.50 / IMI 039719</strain>
    </source>
</reference>
<keyword evidence="10" id="KW-1185">Reference proteome</keyword>
<organism evidence="10">
    <name type="scientific">Chaetomium thermophilum (strain DSM 1495 / CBS 144.50 / IMI 039719)</name>
    <name type="common">Thermochaetoides thermophila</name>
    <dbReference type="NCBI Taxonomy" id="759272"/>
    <lineage>
        <taxon>Eukaryota</taxon>
        <taxon>Fungi</taxon>
        <taxon>Dikarya</taxon>
        <taxon>Ascomycota</taxon>
        <taxon>Pezizomycotina</taxon>
        <taxon>Sordariomycetes</taxon>
        <taxon>Sordariomycetidae</taxon>
        <taxon>Sordariales</taxon>
        <taxon>Chaetomiaceae</taxon>
        <taxon>Thermochaetoides</taxon>
    </lineage>
</organism>
<keyword evidence="7" id="KW-0812">Transmembrane</keyword>
<dbReference type="HOGENOM" id="CLU_035996_1_0_1"/>
<dbReference type="eggNOG" id="KOG2507">
    <property type="taxonomic scope" value="Eukaryota"/>
</dbReference>
<dbReference type="STRING" id="759272.G0S1C2"/>
<dbReference type="CDD" id="cd01767">
    <property type="entry name" value="UBX"/>
    <property type="match status" value="1"/>
</dbReference>
<dbReference type="AlphaFoldDB" id="G0S1C2"/>
<dbReference type="OrthoDB" id="2445133at2759"/>
<dbReference type="Pfam" id="PF00789">
    <property type="entry name" value="UBX"/>
    <property type="match status" value="1"/>
</dbReference>
<evidence type="ECO:0000313" key="9">
    <source>
        <dbReference type="EMBL" id="EGS22832.1"/>
    </source>
</evidence>
<evidence type="ECO:0000256" key="1">
    <source>
        <dbReference type="ARBA" id="ARBA00004406"/>
    </source>
</evidence>
<keyword evidence="7" id="KW-0472">Membrane</keyword>
<evidence type="ECO:0000256" key="2">
    <source>
        <dbReference type="ARBA" id="ARBA00023230"/>
    </source>
</evidence>
<feature type="region of interest" description="Disordered" evidence="6">
    <location>
        <begin position="449"/>
        <end position="519"/>
    </location>
</feature>
<accession>G0S1C2</accession>
<feature type="region of interest" description="Disordered" evidence="6">
    <location>
        <begin position="267"/>
        <end position="306"/>
    </location>
</feature>
<dbReference type="Gene3D" id="3.10.20.90">
    <property type="entry name" value="Phosphatidylinositol 3-kinase Catalytic Subunit, Chain A, domain 1"/>
    <property type="match status" value="1"/>
</dbReference>
<dbReference type="Gene3D" id="3.40.30.10">
    <property type="entry name" value="Glutaredoxin"/>
    <property type="match status" value="1"/>
</dbReference>
<feature type="compositionally biased region" description="Low complexity" evidence="6">
    <location>
        <begin position="160"/>
        <end position="201"/>
    </location>
</feature>
<protein>
    <recommendedName>
        <fullName evidence="4">UBX domain-containing protein 2</fullName>
    </recommendedName>
</protein>
<dbReference type="SUPFAM" id="SSF54236">
    <property type="entry name" value="Ubiquitin-like"/>
    <property type="match status" value="1"/>
</dbReference>
<feature type="region of interest" description="Disordered" evidence="6">
    <location>
        <begin position="113"/>
        <end position="253"/>
    </location>
</feature>
<dbReference type="Proteomes" id="UP000008066">
    <property type="component" value="Unassembled WGS sequence"/>
</dbReference>
<keyword evidence="2" id="KW-0834">Unfolded protein response</keyword>
<dbReference type="SMART" id="SM00166">
    <property type="entry name" value="UBX"/>
    <property type="match status" value="1"/>
</dbReference>
<feature type="compositionally biased region" description="Basic and acidic residues" evidence="6">
    <location>
        <begin position="267"/>
        <end position="294"/>
    </location>
</feature>
<evidence type="ECO:0000256" key="5">
    <source>
        <dbReference type="ARBA" id="ARBA00046062"/>
    </source>
</evidence>
<proteinExistence type="predicted"/>
<dbReference type="InterPro" id="IPR001012">
    <property type="entry name" value="UBX_dom"/>
</dbReference>
<keyword evidence="7" id="KW-1133">Transmembrane helix</keyword>
<dbReference type="RefSeq" id="XP_006691824.1">
    <property type="nucleotide sequence ID" value="XM_006691761.1"/>
</dbReference>
<sequence>MVFFQGTLQEGIATAVQRALSVVCFVTDGETESKLWEDDFFTEEEIHSLLEAQAITLRLAAGSQEESYLAQLYPIPRKPTVIVIKNAMLQEYIAPGVSKEEFTRRLKKVLEPAQTAAPAAPQPQSSSSPQPQHAPEAQPTREPEPVPELPQSQPTPSPAPSANQSTPAEPSASSASATTTTPSSLTPSSTTNDRVAALLAERAARLAADKKRQDEQEKKRRAEAARAQRAGQGSTPGAARHLEEIRRQREQAREERQRILERIEHDREERRRVREENEKRKREMREGGEVREVGEMSSAGEKPKRGAENCALQVRLFDGSTIRSRFPSSVTLREVREWVDQEARGSAGSGGKYLFKVLLTPLPSRTIPSEEEGQTLLELGLAPSSTLILVRAPRSQGAGVTARATGAAEGGVAEGNIFQRFIVAIIGVVLGVWNGIVAFFSSLFSTQGVPQQPENAAPAQERESAGRTSQREEATAVVRKRTGGRIVGLDQLREEGRGDQQYYNGNSTNFEPRHDEDGE</sequence>
<dbReference type="PANTHER" id="PTHR46424">
    <property type="entry name" value="UBX DOMAIN-CONTAINING PROTEIN 4"/>
    <property type="match status" value="1"/>
</dbReference>
<dbReference type="KEGG" id="cthr:CTHT_0013080"/>
<dbReference type="GO" id="GO:0036503">
    <property type="term" value="P:ERAD pathway"/>
    <property type="evidence" value="ECO:0007669"/>
    <property type="project" value="TreeGrafter"/>
</dbReference>
<evidence type="ECO:0000256" key="3">
    <source>
        <dbReference type="ARBA" id="ARBA00038812"/>
    </source>
</evidence>
<evidence type="ECO:0000256" key="6">
    <source>
        <dbReference type="SAM" id="MobiDB-lite"/>
    </source>
</evidence>
<feature type="compositionally biased region" description="Polar residues" evidence="6">
    <location>
        <begin position="501"/>
        <end position="510"/>
    </location>
</feature>
<dbReference type="GO" id="GO:0005789">
    <property type="term" value="C:endoplasmic reticulum membrane"/>
    <property type="evidence" value="ECO:0007669"/>
    <property type="project" value="UniProtKB-SubCell"/>
</dbReference>
<feature type="domain" description="UBX" evidence="8">
    <location>
        <begin position="305"/>
        <end position="389"/>
    </location>
</feature>
<dbReference type="OMA" id="FEPNNTS"/>
<name>G0S1C2_CHATD</name>
<dbReference type="InterPro" id="IPR036249">
    <property type="entry name" value="Thioredoxin-like_sf"/>
</dbReference>
<dbReference type="PROSITE" id="PS50033">
    <property type="entry name" value="UBX"/>
    <property type="match status" value="1"/>
</dbReference>
<dbReference type="GeneID" id="18255346"/>
<dbReference type="EMBL" id="GL988039">
    <property type="protein sequence ID" value="EGS22832.1"/>
    <property type="molecule type" value="Genomic_DNA"/>
</dbReference>
<evidence type="ECO:0000256" key="4">
    <source>
        <dbReference type="ARBA" id="ARBA00041575"/>
    </source>
</evidence>